<dbReference type="KEGG" id="chyd:H4K34_04555"/>
<dbReference type="Proteomes" id="UP000516305">
    <property type="component" value="Chromosome"/>
</dbReference>
<evidence type="ECO:0000313" key="1">
    <source>
        <dbReference type="EMBL" id="QNR25114.1"/>
    </source>
</evidence>
<organism evidence="1 2">
    <name type="scientific">Croceimicrobium hydrocarbonivorans</name>
    <dbReference type="NCBI Taxonomy" id="2761580"/>
    <lineage>
        <taxon>Bacteria</taxon>
        <taxon>Pseudomonadati</taxon>
        <taxon>Bacteroidota</taxon>
        <taxon>Flavobacteriia</taxon>
        <taxon>Flavobacteriales</taxon>
        <taxon>Owenweeksiaceae</taxon>
        <taxon>Croceimicrobium</taxon>
    </lineage>
</organism>
<name>A0A7H0VHB6_9FLAO</name>
<keyword evidence="2" id="KW-1185">Reference proteome</keyword>
<protein>
    <submittedName>
        <fullName evidence="1">Uncharacterized protein</fullName>
    </submittedName>
</protein>
<gene>
    <name evidence="1" type="ORF">H4K34_04555</name>
</gene>
<accession>A0A7H0VHB6</accession>
<dbReference type="EMBL" id="CP060139">
    <property type="protein sequence ID" value="QNR25114.1"/>
    <property type="molecule type" value="Genomic_DNA"/>
</dbReference>
<proteinExistence type="predicted"/>
<dbReference type="RefSeq" id="WP_210759639.1">
    <property type="nucleotide sequence ID" value="NZ_CP060139.1"/>
</dbReference>
<dbReference type="AlphaFoldDB" id="A0A7H0VHB6"/>
<sequence>MTVLLTSCTDSDKILQGNNFDEGDWLFVNVNYVDETLEMIDDESVLKQNKNGIWVTPLGDCGGTTCDGFLKLYKDGKLVKEDEYLTRAALVETNELKNSYRKGIDWTIDPIDESRFTFLWDSLKTENVYPTVYHTQPADKDIIWAYKIDEK</sequence>
<evidence type="ECO:0000313" key="2">
    <source>
        <dbReference type="Proteomes" id="UP000516305"/>
    </source>
</evidence>
<reference evidence="1 2" key="1">
    <citation type="submission" date="2020-08" db="EMBL/GenBank/DDBJ databases">
        <title>Croceimicrobium hydrocarbonivorans gen. nov., sp. nov., a novel marine bacterium isolated from a bacterial consortium that degrades polyethylene terephthalate.</title>
        <authorList>
            <person name="Liu R."/>
        </authorList>
    </citation>
    <scope>NUCLEOTIDE SEQUENCE [LARGE SCALE GENOMIC DNA]</scope>
    <source>
        <strain evidence="1 2">A20-9</strain>
    </source>
</reference>